<dbReference type="Gene3D" id="1.10.390.30">
    <property type="entry name" value="Peptidase M60, enhancin-like domain 3"/>
    <property type="match status" value="1"/>
</dbReference>
<dbReference type="InterPro" id="IPR051244">
    <property type="entry name" value="TCAF"/>
</dbReference>
<gene>
    <name evidence="3" type="ORF">HYH03_004968</name>
</gene>
<dbReference type="Pfam" id="PF13402">
    <property type="entry name" value="Peptidase_M60"/>
    <property type="match status" value="1"/>
</dbReference>
<accession>A0A836C2M4</accession>
<dbReference type="InterPro" id="IPR035423">
    <property type="entry name" value="M60-like_N"/>
</dbReference>
<feature type="signal peptide" evidence="1">
    <location>
        <begin position="1"/>
        <end position="20"/>
    </location>
</feature>
<keyword evidence="1" id="KW-0732">Signal</keyword>
<dbReference type="Pfam" id="PF17291">
    <property type="entry name" value="M60-like_N"/>
    <property type="match status" value="1"/>
</dbReference>
<keyword evidence="4" id="KW-1185">Reference proteome</keyword>
<name>A0A836C2M4_9CHLO</name>
<evidence type="ECO:0000256" key="1">
    <source>
        <dbReference type="SAM" id="SignalP"/>
    </source>
</evidence>
<dbReference type="SMART" id="SM01276">
    <property type="entry name" value="M60-like"/>
    <property type="match status" value="1"/>
</dbReference>
<protein>
    <recommendedName>
        <fullName evidence="2">Peptidase M60 domain-containing protein</fullName>
    </recommendedName>
</protein>
<dbReference type="PANTHER" id="PTHR15730:SF5">
    <property type="entry name" value="SI:CH211-210B2.2-RELATED"/>
    <property type="match status" value="1"/>
</dbReference>
<evidence type="ECO:0000259" key="2">
    <source>
        <dbReference type="PROSITE" id="PS51723"/>
    </source>
</evidence>
<dbReference type="PROSITE" id="PS51723">
    <property type="entry name" value="PEPTIDASE_M60"/>
    <property type="match status" value="1"/>
</dbReference>
<feature type="chain" id="PRO_5032406339" description="Peptidase M60 domain-containing protein" evidence="1">
    <location>
        <begin position="21"/>
        <end position="1156"/>
    </location>
</feature>
<dbReference type="InterPro" id="IPR042279">
    <property type="entry name" value="Pep_M60_3"/>
</dbReference>
<evidence type="ECO:0000313" key="3">
    <source>
        <dbReference type="EMBL" id="KAG2496962.1"/>
    </source>
</evidence>
<dbReference type="PANTHER" id="PTHR15730">
    <property type="entry name" value="EXPERIMENTAL AUTOIMMUNE PROSTATITIS ANTIGEN 2-RELATED"/>
    <property type="match status" value="1"/>
</dbReference>
<comment type="caution">
    <text evidence="3">The sequence shown here is derived from an EMBL/GenBank/DDBJ whole genome shotgun (WGS) entry which is preliminary data.</text>
</comment>
<dbReference type="Proteomes" id="UP000612055">
    <property type="component" value="Unassembled WGS sequence"/>
</dbReference>
<dbReference type="AlphaFoldDB" id="A0A836C2M4"/>
<dbReference type="InterPro" id="IPR031161">
    <property type="entry name" value="Peptidase_M60_dom"/>
</dbReference>
<evidence type="ECO:0000313" key="4">
    <source>
        <dbReference type="Proteomes" id="UP000612055"/>
    </source>
</evidence>
<dbReference type="OrthoDB" id="530844at2759"/>
<reference evidence="3" key="1">
    <citation type="journal article" date="2020" name="bioRxiv">
        <title>Comparative genomics of Chlamydomonas.</title>
        <authorList>
            <person name="Craig R.J."/>
            <person name="Hasan A.R."/>
            <person name="Ness R.W."/>
            <person name="Keightley P.D."/>
        </authorList>
    </citation>
    <scope>NUCLEOTIDE SEQUENCE</scope>
    <source>
        <strain evidence="3">CCAP 11/70</strain>
    </source>
</reference>
<dbReference type="EMBL" id="JAEHOE010000016">
    <property type="protein sequence ID" value="KAG2496962.1"/>
    <property type="molecule type" value="Genomic_DNA"/>
</dbReference>
<sequence length="1156" mass="127049">MWMSTTSALWPAAFNATANALLQDISGPYEVAGWTPGAFALWSRDAFPLVLSASGEHPTVVAAAPSAGPRVMAFAHEAMVADAVQDPADFDPSARTNIDLLVVNALRWLAWDRTGLRVGYIVTDPNRWAATGARLKTALMTLTPELPSNWAALTFATFPAASASIDVLIVDTYQYSMTSGQANAVLNWLRGPKRGMLVAGHAWNWGFSNANANIFTQLPINQLLWPYGIVLTKAYDFQFQDASAEARQRYPFFSGLTAAMTLFEQLSGDAHFPALTPEQKTAVYHGIYKFLAVLPRRTDVNVATMLGQIYAYLDIAQLSWPGWSSYAPAGAPTPPWNALNLTGAINDPLTAARAMYKVQQNAIMSRATQRTVLRKYGMSKFYLWGPFVWPIAFSEWNEVLGLASVPLTGGRVVAFGHNSVITDYKYPPPRTGEGTDMLVINSFRWLGWGQANIRICTADESKRGVLQKIALGVTTSTTPSTVVDTRLITLDTLSAGACEILYLDTSAALTPARINLIKSFLRAPRKGLMVAGQVGSYLDRYSPLNKPLTTAPINRLLWDLGFFAVASQYSNGPQPAPLLAEVLNGTWLYYNLWFSAMELIQNKYGGGTPIPSARYELISNQLSYFINTLPASTDPAAAPFALGPMFATLKAARRPATALMNPPSDDDWFYSANVFSASTGHPSEFIDIFMDAWAVRHNDIGDPARLSRYAAAFPGVPGAGATLRTIAISINATHIPMPNTQFRSAYDPLWRSTGAWFHPTPGQAATITVSANAVNKGLMVQIGSQTDDLNDYRAFKRVPVIFNRFPITSISRTIANPMGGLIYIVVPPGTNLGAVTVTLTNVIQAPRYVAGRTTLAQWNAMKAVPVPAPWTEFESRTLILQVPTKNAKTVADPAALMAHWDKVLDSMAWLSNMTRTRAERFTVDADITNGWMHAGYPIEGFVVPSVLNELLNTTWLQTYGAWGPYHELGHQHQWNAMEFTGTSEASVNLFTMNALNATGITAANNDRVDRNWLLPLRSCYFRNTPNPADLAGRTAPNWGFEWGTWVGLDLMLQLQENFGGWNFYRRVFADYVSSNKAFGWGDDVDRAQYYILTTSRLANYNLVPFFEIWGFPITAATRTAAAAYPEWTANPMLTWRPSATDPSCVGNMGRRRLASQ</sequence>
<organism evidence="3 4">
    <name type="scientific">Edaphochlamys debaryana</name>
    <dbReference type="NCBI Taxonomy" id="47281"/>
    <lineage>
        <taxon>Eukaryota</taxon>
        <taxon>Viridiplantae</taxon>
        <taxon>Chlorophyta</taxon>
        <taxon>core chlorophytes</taxon>
        <taxon>Chlorophyceae</taxon>
        <taxon>CS clade</taxon>
        <taxon>Chlamydomonadales</taxon>
        <taxon>Chlamydomonadales incertae sedis</taxon>
        <taxon>Edaphochlamys</taxon>
    </lineage>
</organism>
<proteinExistence type="predicted"/>
<dbReference type="Gene3D" id="3.40.390.80">
    <property type="entry name" value="Peptidase M60, enhancin-like domain 2"/>
    <property type="match status" value="1"/>
</dbReference>
<feature type="domain" description="Peptidase M60" evidence="2">
    <location>
        <begin position="750"/>
        <end position="1059"/>
    </location>
</feature>